<feature type="signal peptide" evidence="1">
    <location>
        <begin position="1"/>
        <end position="16"/>
    </location>
</feature>
<organism evidence="2 3">
    <name type="scientific">Phytophthora cactorum</name>
    <dbReference type="NCBI Taxonomy" id="29920"/>
    <lineage>
        <taxon>Eukaryota</taxon>
        <taxon>Sar</taxon>
        <taxon>Stramenopiles</taxon>
        <taxon>Oomycota</taxon>
        <taxon>Peronosporomycetes</taxon>
        <taxon>Peronosporales</taxon>
        <taxon>Peronosporaceae</taxon>
        <taxon>Phytophthora</taxon>
    </lineage>
</organism>
<evidence type="ECO:0000313" key="3">
    <source>
        <dbReference type="Proteomes" id="UP000688947"/>
    </source>
</evidence>
<keyword evidence="1" id="KW-0732">Signal</keyword>
<comment type="caution">
    <text evidence="2">The sequence shown here is derived from an EMBL/GenBank/DDBJ whole genome shotgun (WGS) entry which is preliminary data.</text>
</comment>
<reference evidence="2" key="1">
    <citation type="submission" date="2021-01" db="EMBL/GenBank/DDBJ databases">
        <title>Phytophthora aleatoria, a newly-described species from Pinus radiata is distinct from Phytophthora cactorum isolates based on comparative genomics.</title>
        <authorList>
            <person name="Mcdougal R."/>
            <person name="Panda P."/>
            <person name="Williams N."/>
            <person name="Studholme D.J."/>
        </authorList>
    </citation>
    <scope>NUCLEOTIDE SEQUENCE</scope>
    <source>
        <strain evidence="2">NZFS 3830</strain>
    </source>
</reference>
<gene>
    <name evidence="2" type="ORF">JG687_00010986</name>
</gene>
<evidence type="ECO:0000313" key="2">
    <source>
        <dbReference type="EMBL" id="KAG6955769.1"/>
    </source>
</evidence>
<dbReference type="Proteomes" id="UP000688947">
    <property type="component" value="Unassembled WGS sequence"/>
</dbReference>
<evidence type="ECO:0008006" key="4">
    <source>
        <dbReference type="Google" id="ProtNLM"/>
    </source>
</evidence>
<evidence type="ECO:0000256" key="1">
    <source>
        <dbReference type="SAM" id="SignalP"/>
    </source>
</evidence>
<feature type="chain" id="PRO_5035776533" description="Secreted protein" evidence="1">
    <location>
        <begin position="17"/>
        <end position="104"/>
    </location>
</feature>
<protein>
    <recommendedName>
        <fullName evidence="4">Secreted protein</fullName>
    </recommendedName>
</protein>
<dbReference type="AlphaFoldDB" id="A0A8T1U9M5"/>
<name>A0A8T1U9M5_9STRA</name>
<proteinExistence type="predicted"/>
<sequence>MFLVAVWALAVKCCWNRLWMRSKTRRQDRLLPRTSAPPSKSPHQWHSSLLLCIGDGGNRCFVGLTVFFRRSNAIIDGFATAAIRRDVSVPRDAIATAARVAPHD</sequence>
<dbReference type="EMBL" id="JAENGZ010000649">
    <property type="protein sequence ID" value="KAG6955769.1"/>
    <property type="molecule type" value="Genomic_DNA"/>
</dbReference>
<accession>A0A8T1U9M5</accession>